<evidence type="ECO:0000313" key="2">
    <source>
        <dbReference type="Proteomes" id="UP000276888"/>
    </source>
</evidence>
<evidence type="ECO:0000313" key="1">
    <source>
        <dbReference type="EMBL" id="AZS36944.1"/>
    </source>
</evidence>
<reference evidence="1 2" key="1">
    <citation type="submission" date="2018-08" db="EMBL/GenBank/DDBJ databases">
        <title>Microbacterium lemovicicum sp. nov., a bacterium isolated from a natural uranium-rich soil.</title>
        <authorList>
            <person name="ORTET P."/>
        </authorList>
    </citation>
    <scope>NUCLEOTIDE SEQUENCE [LARGE SCALE GENOMIC DNA]</scope>
    <source>
        <strain evidence="1 2">Viu22</strain>
    </source>
</reference>
<dbReference type="EMBL" id="CP031423">
    <property type="protein sequence ID" value="AZS36944.1"/>
    <property type="molecule type" value="Genomic_DNA"/>
</dbReference>
<protein>
    <submittedName>
        <fullName evidence="1">Uncharacterized protein</fullName>
    </submittedName>
</protein>
<keyword evidence="2" id="KW-1185">Reference proteome</keyword>
<sequence>MTTLTIATTSWTDAAADGTRIERALLGAGRLLISAAADSARRRAERRDAGYAFADLERERMRADAVRLGLLRR</sequence>
<organism evidence="1 2">
    <name type="scientific">Microbacterium lemovicicum</name>
    <dbReference type="NCBI Taxonomy" id="1072463"/>
    <lineage>
        <taxon>Bacteria</taxon>
        <taxon>Bacillati</taxon>
        <taxon>Actinomycetota</taxon>
        <taxon>Actinomycetes</taxon>
        <taxon>Micrococcales</taxon>
        <taxon>Microbacteriaceae</taxon>
        <taxon>Microbacterium</taxon>
    </lineage>
</organism>
<dbReference type="KEGG" id="mlv:CVS47_01565"/>
<dbReference type="Proteomes" id="UP000276888">
    <property type="component" value="Chromosome"/>
</dbReference>
<gene>
    <name evidence="1" type="ORF">CVS47_01565</name>
</gene>
<dbReference type="AlphaFoldDB" id="A0A3Q9J2C8"/>
<proteinExistence type="predicted"/>
<dbReference type="RefSeq" id="WP_127095569.1">
    <property type="nucleotide sequence ID" value="NZ_CP031423.1"/>
</dbReference>
<name>A0A3Q9J2C8_9MICO</name>
<accession>A0A3Q9J2C8</accession>